<dbReference type="Pfam" id="PF01266">
    <property type="entry name" value="DAO"/>
    <property type="match status" value="1"/>
</dbReference>
<dbReference type="GO" id="GO:0005737">
    <property type="term" value="C:cytoplasm"/>
    <property type="evidence" value="ECO:0007669"/>
    <property type="project" value="TreeGrafter"/>
</dbReference>
<gene>
    <name evidence="3" type="ORF">GCM10009304_19080</name>
</gene>
<dbReference type="AlphaFoldDB" id="A0A917PV83"/>
<evidence type="ECO:0000313" key="4">
    <source>
        <dbReference type="Proteomes" id="UP000635983"/>
    </source>
</evidence>
<accession>A0A917PV83</accession>
<comment type="caution">
    <text evidence="3">The sequence shown here is derived from an EMBL/GenBank/DDBJ whole genome shotgun (WGS) entry which is preliminary data.</text>
</comment>
<protein>
    <submittedName>
        <fullName evidence="3">FAD-dependent oxidoreductase</fullName>
    </submittedName>
</protein>
<name>A0A917PV83_9PSED</name>
<dbReference type="Proteomes" id="UP000635983">
    <property type="component" value="Unassembled WGS sequence"/>
</dbReference>
<evidence type="ECO:0000313" key="3">
    <source>
        <dbReference type="EMBL" id="GGJ93336.1"/>
    </source>
</evidence>
<evidence type="ECO:0000259" key="2">
    <source>
        <dbReference type="Pfam" id="PF01266"/>
    </source>
</evidence>
<dbReference type="Gene3D" id="3.30.9.10">
    <property type="entry name" value="D-Amino Acid Oxidase, subunit A, domain 2"/>
    <property type="match status" value="1"/>
</dbReference>
<keyword evidence="4" id="KW-1185">Reference proteome</keyword>
<dbReference type="GO" id="GO:0016491">
    <property type="term" value="F:oxidoreductase activity"/>
    <property type="evidence" value="ECO:0007669"/>
    <property type="project" value="UniProtKB-KW"/>
</dbReference>
<dbReference type="PANTHER" id="PTHR13847:SF281">
    <property type="entry name" value="FAD DEPENDENT OXIDOREDUCTASE DOMAIN-CONTAINING PROTEIN"/>
    <property type="match status" value="1"/>
</dbReference>
<dbReference type="Gene3D" id="3.50.50.60">
    <property type="entry name" value="FAD/NAD(P)-binding domain"/>
    <property type="match status" value="1"/>
</dbReference>
<keyword evidence="1" id="KW-0560">Oxidoreductase</keyword>
<sequence>MLIMSPNYFPLQPSLWAATAVAPPPSTSLNERLKADVVIIGAGYCGLSTALHLAEQGVNVVVLEAEEVGFGGSGRNGGQVIPGLKFDPSELLKQFGEKRGQELVDFAGSTADAVFDLIDRHGLDVPHVRKGWIQGAHTTDALKLAERRAKDWAAQGVATRLLDRDETARLLGTSKYYGSWVDPRAGGVQPLSYARELARAAIGAGVRLFTRSRVTGLERVGQGWRAAVGAAGQVDAERVVICTNGYSDDLWPDLRKSIINANSFQVATAPLPESVRSSILPEGHVSSDARNLLLYYRIDHTGRLLMGGRGTFQEPDPTRVDHWSHLEAAVAKLFPQTAGIPFEYRWCGHVAVTRDYLPHLHEPAPGVLIDIGCQGRGVGLQTRMGQAMARYLVTGDRDALPVVPSGIHTFPLYGLRRLYISAVIGWYRLTDGGV</sequence>
<dbReference type="PANTHER" id="PTHR13847">
    <property type="entry name" value="SARCOSINE DEHYDROGENASE-RELATED"/>
    <property type="match status" value="1"/>
</dbReference>
<organism evidence="3 4">
    <name type="scientific">Pseudomonas matsuisoli</name>
    <dbReference type="NCBI Taxonomy" id="1515666"/>
    <lineage>
        <taxon>Bacteria</taxon>
        <taxon>Pseudomonadati</taxon>
        <taxon>Pseudomonadota</taxon>
        <taxon>Gammaproteobacteria</taxon>
        <taxon>Pseudomonadales</taxon>
        <taxon>Pseudomonadaceae</taxon>
        <taxon>Pseudomonas</taxon>
    </lineage>
</organism>
<dbReference type="SUPFAM" id="SSF51905">
    <property type="entry name" value="FAD/NAD(P)-binding domain"/>
    <property type="match status" value="1"/>
</dbReference>
<evidence type="ECO:0000256" key="1">
    <source>
        <dbReference type="ARBA" id="ARBA00023002"/>
    </source>
</evidence>
<feature type="domain" description="FAD dependent oxidoreductase" evidence="2">
    <location>
        <begin position="36"/>
        <end position="390"/>
    </location>
</feature>
<dbReference type="InterPro" id="IPR006076">
    <property type="entry name" value="FAD-dep_OxRdtase"/>
</dbReference>
<reference evidence="3" key="2">
    <citation type="submission" date="2020-09" db="EMBL/GenBank/DDBJ databases">
        <authorList>
            <person name="Sun Q."/>
            <person name="Ohkuma M."/>
        </authorList>
    </citation>
    <scope>NUCLEOTIDE SEQUENCE</scope>
    <source>
        <strain evidence="3">JCM 30078</strain>
    </source>
</reference>
<reference evidence="3" key="1">
    <citation type="journal article" date="2014" name="Int. J. Syst. Evol. Microbiol.">
        <title>Complete genome sequence of Corynebacterium casei LMG S-19264T (=DSM 44701T), isolated from a smear-ripened cheese.</title>
        <authorList>
            <consortium name="US DOE Joint Genome Institute (JGI-PGF)"/>
            <person name="Walter F."/>
            <person name="Albersmeier A."/>
            <person name="Kalinowski J."/>
            <person name="Ruckert C."/>
        </authorList>
    </citation>
    <scope>NUCLEOTIDE SEQUENCE</scope>
    <source>
        <strain evidence="3">JCM 30078</strain>
    </source>
</reference>
<dbReference type="EMBL" id="BMPO01000004">
    <property type="protein sequence ID" value="GGJ93336.1"/>
    <property type="molecule type" value="Genomic_DNA"/>
</dbReference>
<proteinExistence type="predicted"/>
<dbReference type="InterPro" id="IPR036188">
    <property type="entry name" value="FAD/NAD-bd_sf"/>
</dbReference>